<comment type="caution">
    <text evidence="1">The sequence shown here is derived from an EMBL/GenBank/DDBJ whole genome shotgun (WGS) entry which is preliminary data.</text>
</comment>
<dbReference type="EMBL" id="AZMM01007446">
    <property type="protein sequence ID" value="ETJ38443.1"/>
    <property type="molecule type" value="Genomic_DNA"/>
</dbReference>
<proteinExistence type="predicted"/>
<evidence type="ECO:0000313" key="1">
    <source>
        <dbReference type="EMBL" id="ETJ38443.1"/>
    </source>
</evidence>
<protein>
    <submittedName>
        <fullName evidence="1">Uncharacterized protein</fullName>
    </submittedName>
</protein>
<name>W1Y7B1_9ZZZZ</name>
<sequence>EIFTQEVITQEAKRITELSHNKC</sequence>
<accession>W1Y7B1</accession>
<feature type="non-terminal residue" evidence="1">
    <location>
        <position position="1"/>
    </location>
</feature>
<organism evidence="1">
    <name type="scientific">human gut metagenome</name>
    <dbReference type="NCBI Taxonomy" id="408170"/>
    <lineage>
        <taxon>unclassified sequences</taxon>
        <taxon>metagenomes</taxon>
        <taxon>organismal metagenomes</taxon>
    </lineage>
</organism>
<reference evidence="1" key="1">
    <citation type="submission" date="2013-12" db="EMBL/GenBank/DDBJ databases">
        <title>A Varibaculum cambriense genome reconstructed from a premature infant gut community with otherwise low bacterial novelty that shifts toward anaerobic metabolism during the third week of life.</title>
        <authorList>
            <person name="Brown C.T."/>
            <person name="Sharon I."/>
            <person name="Thomas B.C."/>
            <person name="Castelle C.J."/>
            <person name="Morowitz M.J."/>
            <person name="Banfield J.F."/>
        </authorList>
    </citation>
    <scope>NUCLEOTIDE SEQUENCE</scope>
</reference>
<gene>
    <name evidence="1" type="ORF">Q604_UNBC07446G0001</name>
</gene>
<dbReference type="AlphaFoldDB" id="W1Y7B1"/>